<dbReference type="PANTHER" id="PTHR33602:SF1">
    <property type="entry name" value="REGULATORY PROTEIN RECX FAMILY PROTEIN"/>
    <property type="match status" value="1"/>
</dbReference>
<dbReference type="Pfam" id="PF21982">
    <property type="entry name" value="RecX_HTH1"/>
    <property type="match status" value="1"/>
</dbReference>
<dbReference type="InterPro" id="IPR003783">
    <property type="entry name" value="Regulatory_RecX"/>
</dbReference>
<dbReference type="PANTHER" id="PTHR33602">
    <property type="entry name" value="REGULATORY PROTEIN RECX FAMILY PROTEIN"/>
    <property type="match status" value="1"/>
</dbReference>
<dbReference type="InterPro" id="IPR053926">
    <property type="entry name" value="RecX_HTH_1st"/>
</dbReference>
<comment type="similarity">
    <text evidence="2 5">Belongs to the RecX family.</text>
</comment>
<evidence type="ECO:0000256" key="2">
    <source>
        <dbReference type="ARBA" id="ARBA00009695"/>
    </source>
</evidence>
<organism evidence="7 8">
    <name type="scientific">Sulfobacillus benefaciens</name>
    <dbReference type="NCBI Taxonomy" id="453960"/>
    <lineage>
        <taxon>Bacteria</taxon>
        <taxon>Bacillati</taxon>
        <taxon>Bacillota</taxon>
        <taxon>Clostridia</taxon>
        <taxon>Eubacteriales</taxon>
        <taxon>Clostridiales Family XVII. Incertae Sedis</taxon>
        <taxon>Sulfobacillus</taxon>
    </lineage>
</organism>
<accession>A0A2T2WW08</accession>
<name>A0A2T2WW08_9FIRM</name>
<evidence type="ECO:0000256" key="5">
    <source>
        <dbReference type="HAMAP-Rule" id="MF_01114"/>
    </source>
</evidence>
<dbReference type="EMBL" id="PXYT01000036">
    <property type="protein sequence ID" value="PSR26437.1"/>
    <property type="molecule type" value="Genomic_DNA"/>
</dbReference>
<dbReference type="HAMAP" id="MF_01114">
    <property type="entry name" value="RecX"/>
    <property type="match status" value="1"/>
</dbReference>
<dbReference type="GO" id="GO:0006282">
    <property type="term" value="P:regulation of DNA repair"/>
    <property type="evidence" value="ECO:0007669"/>
    <property type="project" value="UniProtKB-UniRule"/>
</dbReference>
<dbReference type="AlphaFoldDB" id="A0A2T2WW08"/>
<evidence type="ECO:0000256" key="3">
    <source>
        <dbReference type="ARBA" id="ARBA00018111"/>
    </source>
</evidence>
<feature type="domain" description="RecX first three-helical" evidence="6">
    <location>
        <begin position="10"/>
        <end position="48"/>
    </location>
</feature>
<sequence>MTRVRNKNPYTLALHWLGYRDYSKAQMVDRLQRSGYEAESARNTVERLAREGWIDDTRLAYHVVEHCLESKNMGPALIRHQLVSKGLAPEIYEPVLQERVSGIDWLKIAEALRERYDMNEPRERRRFGRYLIRRGFPVSLAWQLAGWEENGADPEGDY</sequence>
<comment type="caution">
    <text evidence="7">The sequence shown here is derived from an EMBL/GenBank/DDBJ whole genome shotgun (WGS) entry which is preliminary data.</text>
</comment>
<evidence type="ECO:0000313" key="8">
    <source>
        <dbReference type="Proteomes" id="UP000242699"/>
    </source>
</evidence>
<evidence type="ECO:0000313" key="7">
    <source>
        <dbReference type="EMBL" id="PSR26437.1"/>
    </source>
</evidence>
<comment type="function">
    <text evidence="5">Modulates RecA activity.</text>
</comment>
<proteinExistence type="inferred from homology"/>
<evidence type="ECO:0000259" key="6">
    <source>
        <dbReference type="Pfam" id="PF21982"/>
    </source>
</evidence>
<gene>
    <name evidence="5" type="primary">recX</name>
    <name evidence="7" type="ORF">C7B43_13935</name>
</gene>
<evidence type="ECO:0000256" key="1">
    <source>
        <dbReference type="ARBA" id="ARBA00004496"/>
    </source>
</evidence>
<comment type="subcellular location">
    <subcellularLocation>
        <location evidence="1 5">Cytoplasm</location>
    </subcellularLocation>
</comment>
<protein>
    <recommendedName>
        <fullName evidence="3 5">Regulatory protein RecX</fullName>
    </recommendedName>
</protein>
<dbReference type="InterPro" id="IPR036388">
    <property type="entry name" value="WH-like_DNA-bd_sf"/>
</dbReference>
<evidence type="ECO:0000256" key="4">
    <source>
        <dbReference type="ARBA" id="ARBA00022490"/>
    </source>
</evidence>
<dbReference type="GO" id="GO:0005737">
    <property type="term" value="C:cytoplasm"/>
    <property type="evidence" value="ECO:0007669"/>
    <property type="project" value="UniProtKB-SubCell"/>
</dbReference>
<reference evidence="7 8" key="1">
    <citation type="journal article" date="2014" name="BMC Genomics">
        <title>Comparison of environmental and isolate Sulfobacillus genomes reveals diverse carbon, sulfur, nitrogen, and hydrogen metabolisms.</title>
        <authorList>
            <person name="Justice N.B."/>
            <person name="Norman A."/>
            <person name="Brown C.T."/>
            <person name="Singh A."/>
            <person name="Thomas B.C."/>
            <person name="Banfield J.F."/>
        </authorList>
    </citation>
    <scope>NUCLEOTIDE SEQUENCE [LARGE SCALE GENOMIC DNA]</scope>
    <source>
        <strain evidence="7">AMDSBA1</strain>
    </source>
</reference>
<keyword evidence="4 5" id="KW-0963">Cytoplasm</keyword>
<dbReference type="Proteomes" id="UP000242699">
    <property type="component" value="Unassembled WGS sequence"/>
</dbReference>
<dbReference type="Gene3D" id="1.10.10.10">
    <property type="entry name" value="Winged helix-like DNA-binding domain superfamily/Winged helix DNA-binding domain"/>
    <property type="match status" value="2"/>
</dbReference>